<keyword evidence="10" id="KW-0739">Sodium transport</keyword>
<evidence type="ECO:0000256" key="10">
    <source>
        <dbReference type="ARBA" id="ARBA00023201"/>
    </source>
</evidence>
<dbReference type="InterPro" id="IPR001734">
    <property type="entry name" value="Na/solute_symporter"/>
</dbReference>
<name>A0A8X6I2H5_TRICU</name>
<comment type="caution">
    <text evidence="12">The sequence shown here is derived from an EMBL/GenBank/DDBJ whole genome shotgun (WGS) entry which is preliminary data.</text>
</comment>
<dbReference type="InterPro" id="IPR038377">
    <property type="entry name" value="Na/Glc_symporter_sf"/>
</dbReference>
<keyword evidence="5 11" id="KW-0812">Transmembrane</keyword>
<dbReference type="EMBL" id="BMAO01036948">
    <property type="protein sequence ID" value="GFR14239.1"/>
    <property type="molecule type" value="Genomic_DNA"/>
</dbReference>
<keyword evidence="7" id="KW-0915">Sodium</keyword>
<dbReference type="Proteomes" id="UP000887116">
    <property type="component" value="Unassembled WGS sequence"/>
</dbReference>
<dbReference type="GO" id="GO:0006814">
    <property type="term" value="P:sodium ion transport"/>
    <property type="evidence" value="ECO:0007669"/>
    <property type="project" value="UniProtKB-KW"/>
</dbReference>
<dbReference type="OrthoDB" id="6410270at2759"/>
<evidence type="ECO:0000256" key="9">
    <source>
        <dbReference type="ARBA" id="ARBA00023136"/>
    </source>
</evidence>
<keyword evidence="6 11" id="KW-1133">Transmembrane helix</keyword>
<proteinExistence type="inferred from homology"/>
<protein>
    <submittedName>
        <fullName evidence="12">Putative sodium-dependent multivitamin transporter</fullName>
    </submittedName>
</protein>
<keyword evidence="13" id="KW-1185">Reference proteome</keyword>
<dbReference type="GO" id="GO:0015293">
    <property type="term" value="F:symporter activity"/>
    <property type="evidence" value="ECO:0007669"/>
    <property type="project" value="TreeGrafter"/>
</dbReference>
<evidence type="ECO:0000256" key="6">
    <source>
        <dbReference type="ARBA" id="ARBA00022989"/>
    </source>
</evidence>
<dbReference type="PANTHER" id="PTHR42985">
    <property type="entry name" value="SODIUM-COUPLED MONOCARBOXYLATE TRANSPORTER"/>
    <property type="match status" value="1"/>
</dbReference>
<reference evidence="12" key="1">
    <citation type="submission" date="2020-07" db="EMBL/GenBank/DDBJ databases">
        <title>Multicomponent nature underlies the extraordinary mechanical properties of spider dragline silk.</title>
        <authorList>
            <person name="Kono N."/>
            <person name="Nakamura H."/>
            <person name="Mori M."/>
            <person name="Yoshida Y."/>
            <person name="Ohtoshi R."/>
            <person name="Malay A.D."/>
            <person name="Moran D.A.P."/>
            <person name="Tomita M."/>
            <person name="Numata K."/>
            <person name="Arakawa K."/>
        </authorList>
    </citation>
    <scope>NUCLEOTIDE SEQUENCE</scope>
</reference>
<dbReference type="AlphaFoldDB" id="A0A8X6I2H5"/>
<dbReference type="Gene3D" id="1.20.1730.10">
    <property type="entry name" value="Sodium/glucose cotransporter"/>
    <property type="match status" value="1"/>
</dbReference>
<evidence type="ECO:0000256" key="4">
    <source>
        <dbReference type="ARBA" id="ARBA00022475"/>
    </source>
</evidence>
<gene>
    <name evidence="12" type="primary">CG32669</name>
    <name evidence="12" type="ORF">TNCT_663491</name>
</gene>
<evidence type="ECO:0000256" key="2">
    <source>
        <dbReference type="ARBA" id="ARBA00006434"/>
    </source>
</evidence>
<dbReference type="GO" id="GO:0005886">
    <property type="term" value="C:plasma membrane"/>
    <property type="evidence" value="ECO:0007669"/>
    <property type="project" value="UniProtKB-SubCell"/>
</dbReference>
<accession>A0A8X6I2H5</accession>
<sequence length="149" mass="16636">MTIYHIFARALFISLPLILIFNLFTFWDGVVIYAFFHDCDPLKDENVKLNSADQLMPLVILKLFHNIPGLTGLCISGVFSASLSTISSAVNSLTAVTMEDFIRPYCFCKKLSESWMAFVAKLLARTPTGYRLGALISLCQAGEQFIVRS</sequence>
<evidence type="ECO:0000313" key="13">
    <source>
        <dbReference type="Proteomes" id="UP000887116"/>
    </source>
</evidence>
<dbReference type="InterPro" id="IPR051163">
    <property type="entry name" value="Sodium:Solute_Symporter_SSF"/>
</dbReference>
<evidence type="ECO:0000256" key="8">
    <source>
        <dbReference type="ARBA" id="ARBA00023065"/>
    </source>
</evidence>
<evidence type="ECO:0000256" key="5">
    <source>
        <dbReference type="ARBA" id="ARBA00022692"/>
    </source>
</evidence>
<keyword evidence="4" id="KW-1003">Cell membrane</keyword>
<comment type="similarity">
    <text evidence="2">Belongs to the sodium:solute symporter (SSF) (TC 2.A.21) family.</text>
</comment>
<feature type="transmembrane region" description="Helical" evidence="11">
    <location>
        <begin position="12"/>
        <end position="36"/>
    </location>
</feature>
<dbReference type="PROSITE" id="PS50283">
    <property type="entry name" value="NA_SOLUT_SYMP_3"/>
    <property type="match status" value="1"/>
</dbReference>
<keyword evidence="3" id="KW-0813">Transport</keyword>
<organism evidence="12 13">
    <name type="scientific">Trichonephila clavata</name>
    <name type="common">Joro spider</name>
    <name type="synonym">Nephila clavata</name>
    <dbReference type="NCBI Taxonomy" id="2740835"/>
    <lineage>
        <taxon>Eukaryota</taxon>
        <taxon>Metazoa</taxon>
        <taxon>Ecdysozoa</taxon>
        <taxon>Arthropoda</taxon>
        <taxon>Chelicerata</taxon>
        <taxon>Arachnida</taxon>
        <taxon>Araneae</taxon>
        <taxon>Araneomorphae</taxon>
        <taxon>Entelegynae</taxon>
        <taxon>Araneoidea</taxon>
        <taxon>Nephilidae</taxon>
        <taxon>Trichonephila</taxon>
    </lineage>
</organism>
<keyword evidence="8" id="KW-0406">Ion transport</keyword>
<dbReference type="PANTHER" id="PTHR42985:SF40">
    <property type="entry name" value="LD47995P-RELATED"/>
    <property type="match status" value="1"/>
</dbReference>
<keyword evidence="9 11" id="KW-0472">Membrane</keyword>
<comment type="subcellular location">
    <subcellularLocation>
        <location evidence="1">Cell membrane</location>
        <topology evidence="1">Multi-pass membrane protein</topology>
    </subcellularLocation>
</comment>
<evidence type="ECO:0000256" key="7">
    <source>
        <dbReference type="ARBA" id="ARBA00023053"/>
    </source>
</evidence>
<evidence type="ECO:0000256" key="11">
    <source>
        <dbReference type="SAM" id="Phobius"/>
    </source>
</evidence>
<evidence type="ECO:0000256" key="1">
    <source>
        <dbReference type="ARBA" id="ARBA00004651"/>
    </source>
</evidence>
<evidence type="ECO:0000313" key="12">
    <source>
        <dbReference type="EMBL" id="GFR14239.1"/>
    </source>
</evidence>
<evidence type="ECO:0000256" key="3">
    <source>
        <dbReference type="ARBA" id="ARBA00022448"/>
    </source>
</evidence>